<evidence type="ECO:0000259" key="19">
    <source>
        <dbReference type="Pfam" id="PF02096"/>
    </source>
</evidence>
<evidence type="ECO:0000256" key="15">
    <source>
        <dbReference type="ARBA" id="ARBA00033342"/>
    </source>
</evidence>
<reference evidence="20 21" key="1">
    <citation type="journal article" date="2009" name="Stand. Genomic Sci.">
        <title>Complete genome sequence of Kytococcus sedentarius type strain (541).</title>
        <authorList>
            <person name="Sims D."/>
            <person name="Brettin T."/>
            <person name="Detter J.C."/>
            <person name="Han C."/>
            <person name="Lapidus A."/>
            <person name="Copeland A."/>
            <person name="Glavina Del Rio T."/>
            <person name="Nolan M."/>
            <person name="Chen F."/>
            <person name="Lucas S."/>
            <person name="Tice H."/>
            <person name="Cheng J.F."/>
            <person name="Bruce D."/>
            <person name="Goodwin L."/>
            <person name="Pitluck S."/>
            <person name="Ovchinnikova G."/>
            <person name="Pati A."/>
            <person name="Ivanova N."/>
            <person name="Mavrommatis K."/>
            <person name="Chen A."/>
            <person name="Palaniappan K."/>
            <person name="D'haeseleer P."/>
            <person name="Chain P."/>
            <person name="Bristow J."/>
            <person name="Eisen J.A."/>
            <person name="Markowitz V."/>
            <person name="Hugenholtz P."/>
            <person name="Schneider S."/>
            <person name="Goker M."/>
            <person name="Pukall R."/>
            <person name="Kyrpides N.C."/>
            <person name="Klenk H.P."/>
        </authorList>
    </citation>
    <scope>NUCLEOTIDE SEQUENCE [LARGE SCALE GENOMIC DNA]</scope>
    <source>
        <strain evidence="21">ATCC 14392 / DSM 20547 / JCM 11482 / CCUG 33030 / NBRC 15357 / NCTC 11040 / CCM 314 / 541</strain>
    </source>
</reference>
<evidence type="ECO:0000256" key="11">
    <source>
        <dbReference type="ARBA" id="ARBA00025034"/>
    </source>
</evidence>
<dbReference type="PANTHER" id="PTHR12428:SF65">
    <property type="entry name" value="CYTOCHROME C OXIDASE ASSEMBLY PROTEIN COX18, MITOCHONDRIAL"/>
    <property type="match status" value="1"/>
</dbReference>
<evidence type="ECO:0000256" key="10">
    <source>
        <dbReference type="ARBA" id="ARBA00023186"/>
    </source>
</evidence>
<feature type="domain" description="Membrane insertase YidC/Oxa/ALB C-terminal" evidence="19">
    <location>
        <begin position="36"/>
        <end position="255"/>
    </location>
</feature>
<feature type="compositionally biased region" description="Basic residues" evidence="17">
    <location>
        <begin position="334"/>
        <end position="350"/>
    </location>
</feature>
<dbReference type="Proteomes" id="UP000006666">
    <property type="component" value="Chromosome"/>
</dbReference>
<feature type="transmembrane region" description="Helical" evidence="18">
    <location>
        <begin position="34"/>
        <end position="56"/>
    </location>
</feature>
<keyword evidence="9 18" id="KW-0472">Membrane</keyword>
<keyword evidence="10" id="KW-0143">Chaperone</keyword>
<accession>C7NH78</accession>
<evidence type="ECO:0000256" key="4">
    <source>
        <dbReference type="ARBA" id="ARBA00022448"/>
    </source>
</evidence>
<evidence type="ECO:0000256" key="1">
    <source>
        <dbReference type="ARBA" id="ARBA00004651"/>
    </source>
</evidence>
<gene>
    <name evidence="20" type="ordered locus">Ksed_27010</name>
</gene>
<feature type="region of interest" description="Disordered" evidence="17">
    <location>
        <begin position="275"/>
        <end position="350"/>
    </location>
</feature>
<dbReference type="KEGG" id="kse:Ksed_27010"/>
<dbReference type="EMBL" id="CP001686">
    <property type="protein sequence ID" value="ACV07651.1"/>
    <property type="molecule type" value="Genomic_DNA"/>
</dbReference>
<protein>
    <recommendedName>
        <fullName evidence="3">Membrane protein insertase YidC</fullName>
    </recommendedName>
    <alternativeName>
        <fullName evidence="15">Foldase YidC</fullName>
    </alternativeName>
    <alternativeName>
        <fullName evidence="14">Membrane integrase YidC</fullName>
    </alternativeName>
    <alternativeName>
        <fullName evidence="13">Membrane protein YidC</fullName>
    </alternativeName>
</protein>
<evidence type="ECO:0000256" key="18">
    <source>
        <dbReference type="SAM" id="Phobius"/>
    </source>
</evidence>
<name>C7NH78_KYTSD</name>
<keyword evidence="8 18" id="KW-1133">Transmembrane helix</keyword>
<dbReference type="GO" id="GO:0032977">
    <property type="term" value="F:membrane insertase activity"/>
    <property type="evidence" value="ECO:0007669"/>
    <property type="project" value="InterPro"/>
</dbReference>
<keyword evidence="7" id="KW-0653">Protein transport</keyword>
<dbReference type="PANTHER" id="PTHR12428">
    <property type="entry name" value="OXA1"/>
    <property type="match status" value="1"/>
</dbReference>
<keyword evidence="4" id="KW-0813">Transport</keyword>
<comment type="function">
    <text evidence="11">Required for the insertion and/or proper folding and/or complex formation of integral membrane proteins into the membrane. Involved in integration of membrane proteins that insert both dependently and independently of the Sec translocase complex, as well as at least some lipoproteins. Aids folding of multispanning membrane proteins.</text>
</comment>
<feature type="transmembrane region" description="Helical" evidence="18">
    <location>
        <begin position="7"/>
        <end position="28"/>
    </location>
</feature>
<dbReference type="Pfam" id="PF02096">
    <property type="entry name" value="60KD_IMP"/>
    <property type="match status" value="1"/>
</dbReference>
<dbReference type="AlphaFoldDB" id="C7NH78"/>
<evidence type="ECO:0000256" key="2">
    <source>
        <dbReference type="ARBA" id="ARBA00010527"/>
    </source>
</evidence>
<evidence type="ECO:0000256" key="3">
    <source>
        <dbReference type="ARBA" id="ARBA00015325"/>
    </source>
</evidence>
<dbReference type="InterPro" id="IPR028055">
    <property type="entry name" value="YidC/Oxa/ALB_C"/>
</dbReference>
<keyword evidence="5" id="KW-1003">Cell membrane</keyword>
<feature type="compositionally biased region" description="Polar residues" evidence="17">
    <location>
        <begin position="307"/>
        <end position="317"/>
    </location>
</feature>
<dbReference type="InterPro" id="IPR047196">
    <property type="entry name" value="YidC_ALB_C"/>
</dbReference>
<evidence type="ECO:0000256" key="17">
    <source>
        <dbReference type="SAM" id="MobiDB-lite"/>
    </source>
</evidence>
<proteinExistence type="inferred from homology"/>
<sequence length="350" mass="38488">MPNLLYPIEWAVAAILAGAHWGVTALGLPEESGWTWVLSILALVILVRLLMIPLVVKQIHSSRKMQLLAPELKKIQAKYKGKKDQASMQRQQAETMELYKNNGTNPFASCLPILVQIPILFGLFRVLNGVDEIAAGTKDPIGFMTRDLASSFDAATIFGAELSDSFLHDSDLTGKIVSVVLILLMTVFTFVSMKMMMDKNMPDSAKEGPMAQSQTIMLYALPVILAVTGVNFPIGVLVYWTFTNLWSYFQQLYVIRNLPTPNTEAERRMHARQIAKGKEPKRLTLAPAGGGKDSGSTALGDDDAKSSSEPVLNSTSKQPDRLAQGGSGGQRAQPVRRKKSNKSKKKRKKN</sequence>
<evidence type="ECO:0000256" key="16">
    <source>
        <dbReference type="RuleBase" id="RU003945"/>
    </source>
</evidence>
<dbReference type="NCBIfam" id="TIGR03592">
    <property type="entry name" value="yidC_oxa1_cterm"/>
    <property type="match status" value="1"/>
</dbReference>
<evidence type="ECO:0000256" key="12">
    <source>
        <dbReference type="ARBA" id="ARBA00026028"/>
    </source>
</evidence>
<evidence type="ECO:0000256" key="9">
    <source>
        <dbReference type="ARBA" id="ARBA00023136"/>
    </source>
</evidence>
<comment type="similarity">
    <text evidence="2">Belongs to the OXA1/ALB3/YidC family. Type 1 subfamily.</text>
</comment>
<evidence type="ECO:0000256" key="7">
    <source>
        <dbReference type="ARBA" id="ARBA00022927"/>
    </source>
</evidence>
<dbReference type="InterPro" id="IPR001708">
    <property type="entry name" value="YidC/ALB3/OXA1/COX18"/>
</dbReference>
<evidence type="ECO:0000256" key="14">
    <source>
        <dbReference type="ARBA" id="ARBA00033245"/>
    </source>
</evidence>
<organism evidence="20 21">
    <name type="scientific">Kytococcus sedentarius (strain ATCC 14392 / DSM 20547 / JCM 11482 / CCUG 33030 / NBRC 15357 / NCTC 11040 / CCM 314 / 541)</name>
    <name type="common">Micrococcus sedentarius</name>
    <dbReference type="NCBI Taxonomy" id="478801"/>
    <lineage>
        <taxon>Bacteria</taxon>
        <taxon>Bacillati</taxon>
        <taxon>Actinomycetota</taxon>
        <taxon>Actinomycetes</taxon>
        <taxon>Micrococcales</taxon>
        <taxon>Kytococcaceae</taxon>
        <taxon>Kytococcus</taxon>
    </lineage>
</organism>
<dbReference type="STRING" id="478801.Ksed_27010"/>
<evidence type="ECO:0000256" key="8">
    <source>
        <dbReference type="ARBA" id="ARBA00022989"/>
    </source>
</evidence>
<feature type="transmembrane region" description="Helical" evidence="18">
    <location>
        <begin position="176"/>
        <end position="195"/>
    </location>
</feature>
<keyword evidence="6 16" id="KW-0812">Transmembrane</keyword>
<feature type="transmembrane region" description="Helical" evidence="18">
    <location>
        <begin position="216"/>
        <end position="242"/>
    </location>
</feature>
<comment type="subunit">
    <text evidence="12">Interacts with the Sec translocase complex via SecD. Specifically interacts with transmembrane segments of nascent integral membrane proteins during membrane integration.</text>
</comment>
<keyword evidence="21" id="KW-1185">Reference proteome</keyword>
<evidence type="ECO:0000256" key="5">
    <source>
        <dbReference type="ARBA" id="ARBA00022475"/>
    </source>
</evidence>
<dbReference type="CDD" id="cd20070">
    <property type="entry name" value="5TM_YidC_Alb3"/>
    <property type="match status" value="1"/>
</dbReference>
<dbReference type="NCBIfam" id="NF002350">
    <property type="entry name" value="PRK01315.1"/>
    <property type="match status" value="1"/>
</dbReference>
<dbReference type="HOGENOM" id="CLU_036138_3_1_11"/>
<dbReference type="GO" id="GO:0005886">
    <property type="term" value="C:plasma membrane"/>
    <property type="evidence" value="ECO:0007669"/>
    <property type="project" value="UniProtKB-SubCell"/>
</dbReference>
<evidence type="ECO:0000313" key="20">
    <source>
        <dbReference type="EMBL" id="ACV07651.1"/>
    </source>
</evidence>
<evidence type="ECO:0000256" key="13">
    <source>
        <dbReference type="ARBA" id="ARBA00031538"/>
    </source>
</evidence>
<evidence type="ECO:0000313" key="21">
    <source>
        <dbReference type="Proteomes" id="UP000006666"/>
    </source>
</evidence>
<evidence type="ECO:0000256" key="6">
    <source>
        <dbReference type="ARBA" id="ARBA00022692"/>
    </source>
</evidence>
<dbReference type="eggNOG" id="COG0706">
    <property type="taxonomic scope" value="Bacteria"/>
</dbReference>
<dbReference type="GO" id="GO:0051205">
    <property type="term" value="P:protein insertion into membrane"/>
    <property type="evidence" value="ECO:0007669"/>
    <property type="project" value="TreeGrafter"/>
</dbReference>
<dbReference type="RefSeq" id="WP_015780572.1">
    <property type="nucleotide sequence ID" value="NC_013169.1"/>
</dbReference>
<comment type="subcellular location">
    <subcellularLocation>
        <location evidence="1">Cell membrane</location>
        <topology evidence="1">Multi-pass membrane protein</topology>
    </subcellularLocation>
    <subcellularLocation>
        <location evidence="16">Membrane</location>
        <topology evidence="16">Multi-pass membrane protein</topology>
    </subcellularLocation>
</comment>
<dbReference type="GO" id="GO:0015031">
    <property type="term" value="P:protein transport"/>
    <property type="evidence" value="ECO:0007669"/>
    <property type="project" value="UniProtKB-KW"/>
</dbReference>